<dbReference type="EMBL" id="OZ035823">
    <property type="protein sequence ID" value="CAL1567582.1"/>
    <property type="molecule type" value="Genomic_DNA"/>
</dbReference>
<protein>
    <submittedName>
        <fullName evidence="1">Uncharacterized protein</fullName>
    </submittedName>
</protein>
<sequence>MYKVDGSSLGPEQIWGLRLLLGPLETESSGDRVLWRPSPLETESSGDRVLCSRAVECDNGVCVVFIERHYHTKQLL</sequence>
<evidence type="ECO:0000313" key="2">
    <source>
        <dbReference type="Proteomes" id="UP001497482"/>
    </source>
</evidence>
<name>A0AAV2IV79_KNICA</name>
<gene>
    <name evidence="1" type="ORF">KC01_LOCUS377</name>
</gene>
<evidence type="ECO:0000313" key="1">
    <source>
        <dbReference type="EMBL" id="CAL1567582.1"/>
    </source>
</evidence>
<proteinExistence type="predicted"/>
<dbReference type="AlphaFoldDB" id="A0AAV2IV79"/>
<keyword evidence="2" id="KW-1185">Reference proteome</keyword>
<organism evidence="1 2">
    <name type="scientific">Knipowitschia caucasica</name>
    <name type="common">Caucasian dwarf goby</name>
    <name type="synonym">Pomatoschistus caucasicus</name>
    <dbReference type="NCBI Taxonomy" id="637954"/>
    <lineage>
        <taxon>Eukaryota</taxon>
        <taxon>Metazoa</taxon>
        <taxon>Chordata</taxon>
        <taxon>Craniata</taxon>
        <taxon>Vertebrata</taxon>
        <taxon>Euteleostomi</taxon>
        <taxon>Actinopterygii</taxon>
        <taxon>Neopterygii</taxon>
        <taxon>Teleostei</taxon>
        <taxon>Neoteleostei</taxon>
        <taxon>Acanthomorphata</taxon>
        <taxon>Gobiaria</taxon>
        <taxon>Gobiiformes</taxon>
        <taxon>Gobioidei</taxon>
        <taxon>Gobiidae</taxon>
        <taxon>Gobiinae</taxon>
        <taxon>Knipowitschia</taxon>
    </lineage>
</organism>
<reference evidence="1 2" key="1">
    <citation type="submission" date="2024-04" db="EMBL/GenBank/DDBJ databases">
        <authorList>
            <person name="Waldvogel A.-M."/>
            <person name="Schoenle A."/>
        </authorList>
    </citation>
    <scope>NUCLEOTIDE SEQUENCE [LARGE SCALE GENOMIC DNA]</scope>
</reference>
<dbReference type="Proteomes" id="UP001497482">
    <property type="component" value="Chromosome 1"/>
</dbReference>
<accession>A0AAV2IV79</accession>